<feature type="signal peptide" evidence="7">
    <location>
        <begin position="1"/>
        <end position="19"/>
    </location>
</feature>
<evidence type="ECO:0000313" key="9">
    <source>
        <dbReference type="EMBL" id="SDF72315.1"/>
    </source>
</evidence>
<dbReference type="AlphaFoldDB" id="A0A5C5QCE1"/>
<evidence type="ECO:0000256" key="2">
    <source>
        <dbReference type="ARBA" id="ARBA00023136"/>
    </source>
</evidence>
<comment type="subcellular location">
    <subcellularLocation>
        <location evidence="6">Cell outer membrane</location>
        <topology evidence="6">Lipid-anchor</topology>
    </subcellularLocation>
</comment>
<dbReference type="GO" id="GO:0051205">
    <property type="term" value="P:protein insertion into membrane"/>
    <property type="evidence" value="ECO:0007669"/>
    <property type="project" value="UniProtKB-UniRule"/>
</dbReference>
<dbReference type="Gene3D" id="1.25.40.10">
    <property type="entry name" value="Tetratricopeptide repeat domain"/>
    <property type="match status" value="1"/>
</dbReference>
<dbReference type="Pfam" id="PF13525">
    <property type="entry name" value="YfiO"/>
    <property type="match status" value="1"/>
</dbReference>
<evidence type="ECO:0000256" key="7">
    <source>
        <dbReference type="SAM" id="SignalP"/>
    </source>
</evidence>
<dbReference type="Proteomes" id="UP000182858">
    <property type="component" value="Chromosome I"/>
</dbReference>
<evidence type="ECO:0000259" key="8">
    <source>
        <dbReference type="Pfam" id="PF13525"/>
    </source>
</evidence>
<dbReference type="OrthoDB" id="9779191at2"/>
<dbReference type="RefSeq" id="WP_010565585.1">
    <property type="nucleotide sequence ID" value="NZ_CP091043.1"/>
</dbReference>
<dbReference type="CDD" id="cd15830">
    <property type="entry name" value="BamD"/>
    <property type="match status" value="1"/>
</dbReference>
<evidence type="ECO:0000256" key="3">
    <source>
        <dbReference type="ARBA" id="ARBA00023139"/>
    </source>
</evidence>
<gene>
    <name evidence="6" type="primary">bamD</name>
    <name evidence="10" type="ORF">FIV36_19090</name>
    <name evidence="9" type="ORF">SAMN05216591_3784</name>
</gene>
<feature type="domain" description="Outer membrane lipoprotein BamD-like" evidence="8">
    <location>
        <begin position="30"/>
        <end position="233"/>
    </location>
</feature>
<dbReference type="InterPro" id="IPR017689">
    <property type="entry name" value="BamD"/>
</dbReference>
<evidence type="ECO:0000256" key="6">
    <source>
        <dbReference type="HAMAP-Rule" id="MF_00922"/>
    </source>
</evidence>
<dbReference type="GO" id="GO:0043165">
    <property type="term" value="P:Gram-negative-bacterium-type cell outer membrane assembly"/>
    <property type="evidence" value="ECO:0007669"/>
    <property type="project" value="UniProtKB-UniRule"/>
</dbReference>
<evidence type="ECO:0000313" key="10">
    <source>
        <dbReference type="EMBL" id="TWS02711.1"/>
    </source>
</evidence>
<dbReference type="Proteomes" id="UP000317951">
    <property type="component" value="Unassembled WGS sequence"/>
</dbReference>
<accession>A0A5C5QCE1</accession>
<comment type="similarity">
    <text evidence="6">Belongs to the BamD family.</text>
</comment>
<proteinExistence type="inferred from homology"/>
<dbReference type="PANTHER" id="PTHR37423:SF1">
    <property type="entry name" value="OUTER MEMBRANE PROTEIN ASSEMBLY FACTOR BAMD"/>
    <property type="match status" value="1"/>
</dbReference>
<dbReference type="HAMAP" id="MF_00922">
    <property type="entry name" value="OM_assembly_BamD"/>
    <property type="match status" value="1"/>
</dbReference>
<dbReference type="PROSITE" id="PS51257">
    <property type="entry name" value="PROKAR_LIPOPROTEIN"/>
    <property type="match status" value="1"/>
</dbReference>
<reference evidence="9 11" key="1">
    <citation type="submission" date="2016-10" db="EMBL/GenBank/DDBJ databases">
        <authorList>
            <person name="Varghese N."/>
            <person name="Submissions S."/>
        </authorList>
    </citation>
    <scope>NUCLEOTIDE SEQUENCE [LARGE SCALE GENOMIC DNA]</scope>
    <source>
        <strain evidence="9 11">DSM 17835</strain>
    </source>
</reference>
<keyword evidence="2 6" id="KW-0472">Membrane</keyword>
<comment type="subunit">
    <text evidence="6">Part of the Bam complex.</text>
</comment>
<dbReference type="InterPro" id="IPR039565">
    <property type="entry name" value="BamD-like"/>
</dbReference>
<feature type="chain" id="PRO_5023224824" description="Outer membrane protein assembly factor BamD" evidence="7">
    <location>
        <begin position="20"/>
        <end position="341"/>
    </location>
</feature>
<dbReference type="GO" id="GO:1990063">
    <property type="term" value="C:Bam protein complex"/>
    <property type="evidence" value="ECO:0007669"/>
    <property type="project" value="TreeGrafter"/>
</dbReference>
<organism evidence="10 12">
    <name type="scientific">Pseudomonas extremaustralis</name>
    <dbReference type="NCBI Taxonomy" id="359110"/>
    <lineage>
        <taxon>Bacteria</taxon>
        <taxon>Pseudomonadati</taxon>
        <taxon>Pseudomonadota</taxon>
        <taxon>Gammaproteobacteria</taxon>
        <taxon>Pseudomonadales</taxon>
        <taxon>Pseudomonadaceae</taxon>
        <taxon>Pseudomonas</taxon>
    </lineage>
</organism>
<dbReference type="PANTHER" id="PTHR37423">
    <property type="entry name" value="SOLUBLE LYTIC MUREIN TRANSGLYCOSYLASE-RELATED"/>
    <property type="match status" value="1"/>
</dbReference>
<keyword evidence="1 6" id="KW-0732">Signal</keyword>
<dbReference type="EMBL" id="VFET01000016">
    <property type="protein sequence ID" value="TWS02711.1"/>
    <property type="molecule type" value="Genomic_DNA"/>
</dbReference>
<keyword evidence="5 6" id="KW-0449">Lipoprotein</keyword>
<evidence type="ECO:0000313" key="11">
    <source>
        <dbReference type="Proteomes" id="UP000182858"/>
    </source>
</evidence>
<evidence type="ECO:0000313" key="12">
    <source>
        <dbReference type="Proteomes" id="UP000317951"/>
    </source>
</evidence>
<dbReference type="GeneID" id="78555170"/>
<evidence type="ECO:0000256" key="1">
    <source>
        <dbReference type="ARBA" id="ARBA00022729"/>
    </source>
</evidence>
<reference evidence="10 12" key="2">
    <citation type="submission" date="2019-06" db="EMBL/GenBank/DDBJ databases">
        <title>Pseudomonas bimorpha sp. nov. isolated from bovine raw milk and skim milk concentrate.</title>
        <authorList>
            <person name="Hofmann K."/>
            <person name="Huptas C."/>
            <person name="Doll E."/>
            <person name="Scherer S."/>
            <person name="Wenning M."/>
        </authorList>
    </citation>
    <scope>NUCLEOTIDE SEQUENCE [LARGE SCALE GENOMIC DNA]</scope>
    <source>
        <strain evidence="10 12">DSM 17835</strain>
    </source>
</reference>
<evidence type="ECO:0000256" key="5">
    <source>
        <dbReference type="ARBA" id="ARBA00023288"/>
    </source>
</evidence>
<keyword evidence="4 6" id="KW-0998">Cell outer membrane</keyword>
<dbReference type="FunFam" id="1.25.40.10:FF:000419">
    <property type="entry name" value="Outer membrane protein assembly factor BamD"/>
    <property type="match status" value="1"/>
</dbReference>
<dbReference type="EMBL" id="LT629689">
    <property type="protein sequence ID" value="SDF72315.1"/>
    <property type="molecule type" value="Genomic_DNA"/>
</dbReference>
<keyword evidence="11" id="KW-1185">Reference proteome</keyword>
<dbReference type="InterPro" id="IPR011990">
    <property type="entry name" value="TPR-like_helical_dom_sf"/>
</dbReference>
<dbReference type="NCBIfam" id="TIGR03302">
    <property type="entry name" value="OM_YfiO"/>
    <property type="match status" value="1"/>
</dbReference>
<keyword evidence="3 6" id="KW-0564">Palmitate</keyword>
<name>A0A5C5QCE1_9PSED</name>
<comment type="function">
    <text evidence="6">Part of the outer membrane protein assembly complex, which is involved in assembly and insertion of beta-barrel proteins into the outer membrane.</text>
</comment>
<sequence>MQVKHLLLIAILAMTAACSSTKEVVDENLSEVELYQLAQKDLDNNSYTSATAKLKALESRYPFGRYADQAQLELIYANYKNAEPEAAKSAAERFIRLHPQHPNVDYAYYLKGLTSFDQDVGLLARFLPLDMTKRDPGAARDSYNEFAQLTSRYPNSRYAPDAKQRMIYLRNLLAAYEIHVAHYYLTRQAYVAAANRGRYVVENFQETPSVGDGLAVMTESYQRLHLDELASTSLETLKLNYPDHPSLKDGQFVPQVAEADNRSWLSKYTLGLIESRPPLPPGETRANQDVMKQFQDAKEAIPADLKPHDENGDVIEEQAPQALGNNQDRSWFSYMTFGVFD</sequence>
<protein>
    <recommendedName>
        <fullName evidence="6">Outer membrane protein assembly factor BamD</fullName>
    </recommendedName>
</protein>
<evidence type="ECO:0000256" key="4">
    <source>
        <dbReference type="ARBA" id="ARBA00023237"/>
    </source>
</evidence>